<organism evidence="1 2">
    <name type="scientific">Sphingorhabdus contaminans</name>
    <dbReference type="NCBI Taxonomy" id="1343899"/>
    <lineage>
        <taxon>Bacteria</taxon>
        <taxon>Pseudomonadati</taxon>
        <taxon>Pseudomonadota</taxon>
        <taxon>Alphaproteobacteria</taxon>
        <taxon>Sphingomonadales</taxon>
        <taxon>Sphingomonadaceae</taxon>
        <taxon>Sphingorhabdus</taxon>
    </lineage>
</organism>
<gene>
    <name evidence="1" type="ORF">FOM92_12635</name>
</gene>
<keyword evidence="2" id="KW-1185">Reference proteome</keyword>
<protein>
    <submittedName>
        <fullName evidence="1">Uncharacterized protein</fullName>
    </submittedName>
</protein>
<proteinExistence type="predicted"/>
<name>A0A553WBB4_9SPHN</name>
<reference evidence="1 2" key="1">
    <citation type="submission" date="2019-07" db="EMBL/GenBank/DDBJ databases">
        <authorList>
            <person name="Park M."/>
        </authorList>
    </citation>
    <scope>NUCLEOTIDE SEQUENCE [LARGE SCALE GENOMIC DNA]</scope>
    <source>
        <strain evidence="1 2">KCTC32445</strain>
    </source>
</reference>
<dbReference type="Proteomes" id="UP000320160">
    <property type="component" value="Unassembled WGS sequence"/>
</dbReference>
<evidence type="ECO:0000313" key="2">
    <source>
        <dbReference type="Proteomes" id="UP000320160"/>
    </source>
</evidence>
<evidence type="ECO:0000313" key="1">
    <source>
        <dbReference type="EMBL" id="TSB01985.1"/>
    </source>
</evidence>
<dbReference type="AlphaFoldDB" id="A0A553WBB4"/>
<dbReference type="EMBL" id="VKKU01000002">
    <property type="protein sequence ID" value="TSB01985.1"/>
    <property type="molecule type" value="Genomic_DNA"/>
</dbReference>
<accession>A0A553WBB4</accession>
<comment type="caution">
    <text evidence="1">The sequence shown here is derived from an EMBL/GenBank/DDBJ whole genome shotgun (WGS) entry which is preliminary data.</text>
</comment>
<sequence length="179" mass="19599">MQHPVALDKKRGDAAFGQAAVGGSEQNLVAIGTRPACLVVKGAVAGLVAQAEICAVDRKRYHCHTPGRAFLQRPDLDRQRPAFGGQQPYLGQPVQMEGCGMQPVAGLVPVKFETEDARAFLHAFQMQFQPQYTLRRFKAHCFNQIKTGPAHLCKIPLCQTFRPFGVHVGIRNDAGPQPQ</sequence>